<feature type="domain" description="Uroporphyrinogen decarboxylase (URO-D)" evidence="16">
    <location>
        <begin position="29"/>
        <end position="38"/>
    </location>
</feature>
<organism evidence="18 19">
    <name type="scientific">Chironomus riparius</name>
    <dbReference type="NCBI Taxonomy" id="315576"/>
    <lineage>
        <taxon>Eukaryota</taxon>
        <taxon>Metazoa</taxon>
        <taxon>Ecdysozoa</taxon>
        <taxon>Arthropoda</taxon>
        <taxon>Hexapoda</taxon>
        <taxon>Insecta</taxon>
        <taxon>Pterygota</taxon>
        <taxon>Neoptera</taxon>
        <taxon>Endopterygota</taxon>
        <taxon>Diptera</taxon>
        <taxon>Nematocera</taxon>
        <taxon>Chironomoidea</taxon>
        <taxon>Chironomidae</taxon>
        <taxon>Chironominae</taxon>
        <taxon>Chironomus</taxon>
    </lineage>
</organism>
<keyword evidence="19" id="KW-1185">Reference proteome</keyword>
<dbReference type="PANTHER" id="PTHR21091">
    <property type="entry name" value="METHYLTETRAHYDROFOLATE:HOMOCYSTEINE METHYLTRANSFERASE RELATED"/>
    <property type="match status" value="1"/>
</dbReference>
<comment type="catalytic activity">
    <reaction evidence="13">
        <text>uroporphyrinogen III + 4 H(+) = coproporphyrinogen III + 4 CO2</text>
        <dbReference type="Rhea" id="RHEA:19865"/>
        <dbReference type="ChEBI" id="CHEBI:15378"/>
        <dbReference type="ChEBI" id="CHEBI:16526"/>
        <dbReference type="ChEBI" id="CHEBI:57308"/>
        <dbReference type="ChEBI" id="CHEBI:57309"/>
        <dbReference type="EC" id="4.1.1.37"/>
    </reaction>
    <physiologicalReaction direction="left-to-right" evidence="13">
        <dbReference type="Rhea" id="RHEA:19866"/>
    </physiologicalReaction>
</comment>
<proteinExistence type="inferred from homology"/>
<evidence type="ECO:0000256" key="10">
    <source>
        <dbReference type="ARBA" id="ARBA00023133"/>
    </source>
</evidence>
<evidence type="ECO:0000313" key="18">
    <source>
        <dbReference type="EMBL" id="CAG9803568.1"/>
    </source>
</evidence>
<evidence type="ECO:0000256" key="4">
    <source>
        <dbReference type="ARBA" id="ARBA00009935"/>
    </source>
</evidence>
<protein>
    <recommendedName>
        <fullName evidence="7 14">Uroporphyrinogen decarboxylase</fullName>
        <ecNumber evidence="6 14">4.1.1.37</ecNumber>
    </recommendedName>
</protein>
<evidence type="ECO:0000256" key="1">
    <source>
        <dbReference type="ARBA" id="ARBA00002448"/>
    </source>
</evidence>
<evidence type="ECO:0000256" key="8">
    <source>
        <dbReference type="ARBA" id="ARBA00022490"/>
    </source>
</evidence>
<sequence length="359" mass="40298">MQFQAKNFPALKNDNLLRAARGEAVDRVPVWVMRQAGRYLPEFKEVRAEADFFKVCRTPELAVEVTMQPIRRFELDASIIFSDILVIPQALGMTVEMRPGHGPVFPEPLESTQDIAKLTPNGAVERLQYVGDALTLMRHTLEGKVPLFGFTGAPWTLMGYMVEGGGSKTMSKSRAWLKDHSDESRKLLNLLTDVCVDYLIMQIKNGAQILQIFESSAEYITKEEFIEFALPCLKDIRVKLHEKIEKEGIEKVPLVVFAKGAMHSLAEMTELGYDVIGLDWSIDPEEARKIVGPNVTLQGNLDPQDLYKTPDEIRQLTKTMVNKFGKNRYIANLGHGITPATPIISMTTFVDAVHSAFDN</sequence>
<evidence type="ECO:0000256" key="15">
    <source>
        <dbReference type="RuleBase" id="RU004169"/>
    </source>
</evidence>
<evidence type="ECO:0000256" key="7">
    <source>
        <dbReference type="ARBA" id="ARBA00014308"/>
    </source>
</evidence>
<dbReference type="InterPro" id="IPR038071">
    <property type="entry name" value="UROD/MetE-like_sf"/>
</dbReference>
<evidence type="ECO:0000256" key="14">
    <source>
        <dbReference type="RuleBase" id="RU000554"/>
    </source>
</evidence>
<evidence type="ECO:0000313" key="19">
    <source>
        <dbReference type="Proteomes" id="UP001153620"/>
    </source>
</evidence>
<reference evidence="18" key="1">
    <citation type="submission" date="2022-01" db="EMBL/GenBank/DDBJ databases">
        <authorList>
            <person name="King R."/>
        </authorList>
    </citation>
    <scope>NUCLEOTIDE SEQUENCE</scope>
</reference>
<evidence type="ECO:0000256" key="5">
    <source>
        <dbReference type="ARBA" id="ARBA00011738"/>
    </source>
</evidence>
<dbReference type="GO" id="GO:0006783">
    <property type="term" value="P:heme biosynthetic process"/>
    <property type="evidence" value="ECO:0007669"/>
    <property type="project" value="UniProtKB-KW"/>
</dbReference>
<dbReference type="PROSITE" id="PS00907">
    <property type="entry name" value="UROD_2"/>
    <property type="match status" value="1"/>
</dbReference>
<keyword evidence="11 14" id="KW-0456">Lyase</keyword>
<name>A0A9N9WRZ6_9DIPT</name>
<evidence type="ECO:0000256" key="2">
    <source>
        <dbReference type="ARBA" id="ARBA00004514"/>
    </source>
</evidence>
<comment type="similarity">
    <text evidence="4 15">Belongs to the uroporphyrinogen decarboxylase family.</text>
</comment>
<evidence type="ECO:0000259" key="17">
    <source>
        <dbReference type="PROSITE" id="PS00907"/>
    </source>
</evidence>
<dbReference type="Gene3D" id="3.20.20.210">
    <property type="match status" value="1"/>
</dbReference>
<dbReference type="AlphaFoldDB" id="A0A9N9WRZ6"/>
<keyword evidence="8" id="KW-0963">Cytoplasm</keyword>
<comment type="subunit">
    <text evidence="5">Homodimer.</text>
</comment>
<dbReference type="PROSITE" id="PS00906">
    <property type="entry name" value="UROD_1"/>
    <property type="match status" value="1"/>
</dbReference>
<dbReference type="OrthoDB" id="339900at2759"/>
<dbReference type="Pfam" id="PF01208">
    <property type="entry name" value="URO-D"/>
    <property type="match status" value="1"/>
</dbReference>
<dbReference type="CDD" id="cd00717">
    <property type="entry name" value="URO-D"/>
    <property type="match status" value="1"/>
</dbReference>
<evidence type="ECO:0000256" key="3">
    <source>
        <dbReference type="ARBA" id="ARBA00004804"/>
    </source>
</evidence>
<evidence type="ECO:0000256" key="11">
    <source>
        <dbReference type="ARBA" id="ARBA00023239"/>
    </source>
</evidence>
<evidence type="ECO:0000256" key="6">
    <source>
        <dbReference type="ARBA" id="ARBA00012288"/>
    </source>
</evidence>
<evidence type="ECO:0000256" key="13">
    <source>
        <dbReference type="ARBA" id="ARBA00048411"/>
    </source>
</evidence>
<dbReference type="GO" id="GO:0004853">
    <property type="term" value="F:uroporphyrinogen decarboxylase activity"/>
    <property type="evidence" value="ECO:0007669"/>
    <property type="project" value="UniProtKB-EC"/>
</dbReference>
<dbReference type="NCBIfam" id="TIGR01464">
    <property type="entry name" value="hemE"/>
    <property type="match status" value="1"/>
</dbReference>
<keyword evidence="9 14" id="KW-0210">Decarboxylase</keyword>
<dbReference type="EMBL" id="OU895878">
    <property type="protein sequence ID" value="CAG9803568.1"/>
    <property type="molecule type" value="Genomic_DNA"/>
</dbReference>
<dbReference type="SUPFAM" id="SSF51726">
    <property type="entry name" value="UROD/MetE-like"/>
    <property type="match status" value="1"/>
</dbReference>
<evidence type="ECO:0000256" key="12">
    <source>
        <dbReference type="ARBA" id="ARBA00023244"/>
    </source>
</evidence>
<keyword evidence="12 14" id="KW-0627">Porphyrin biosynthesis</keyword>
<dbReference type="HAMAP" id="MF_00218">
    <property type="entry name" value="URO_D"/>
    <property type="match status" value="1"/>
</dbReference>
<dbReference type="FunFam" id="3.20.20.210:FF:000001">
    <property type="entry name" value="Uroporphyrinogen decarboxylase"/>
    <property type="match status" value="1"/>
</dbReference>
<evidence type="ECO:0000256" key="9">
    <source>
        <dbReference type="ARBA" id="ARBA00022793"/>
    </source>
</evidence>
<gene>
    <name evidence="18" type="ORF">CHIRRI_LOCUS6466</name>
</gene>
<dbReference type="GO" id="GO:0005829">
    <property type="term" value="C:cytosol"/>
    <property type="evidence" value="ECO:0007669"/>
    <property type="project" value="UniProtKB-SubCell"/>
</dbReference>
<comment type="subcellular location">
    <subcellularLocation>
        <location evidence="2">Cytoplasm</location>
        <location evidence="2">Cytosol</location>
    </subcellularLocation>
</comment>
<comment type="function">
    <text evidence="1">Catalyzes the decarboxylation of four acetate groups of uroporphyrinogen-III to yield coproporphyrinogen-III.</text>
</comment>
<comment type="pathway">
    <text evidence="3 14">Porphyrin-containing compound metabolism; protoporphyrin-IX biosynthesis; coproporphyrinogen-III from 5-aminolevulinate: step 4/4.</text>
</comment>
<dbReference type="InterPro" id="IPR006361">
    <property type="entry name" value="Uroporphyrinogen_deCO2ase_HemE"/>
</dbReference>
<dbReference type="Proteomes" id="UP001153620">
    <property type="component" value="Chromosome 2"/>
</dbReference>
<reference evidence="18" key="2">
    <citation type="submission" date="2022-10" db="EMBL/GenBank/DDBJ databases">
        <authorList>
            <consortium name="ENA_rothamsted_submissions"/>
            <consortium name="culmorum"/>
            <person name="King R."/>
        </authorList>
    </citation>
    <scope>NUCLEOTIDE SEQUENCE</scope>
</reference>
<dbReference type="InterPro" id="IPR000257">
    <property type="entry name" value="Uroporphyrinogen_deCOase"/>
</dbReference>
<dbReference type="PANTHER" id="PTHR21091:SF169">
    <property type="entry name" value="UROPORPHYRINOGEN DECARBOXYLASE"/>
    <property type="match status" value="1"/>
</dbReference>
<dbReference type="EC" id="4.1.1.37" evidence="6 14"/>
<feature type="domain" description="Uroporphyrinogen decarboxylase (URO-D)" evidence="17">
    <location>
        <begin position="148"/>
        <end position="164"/>
    </location>
</feature>
<keyword evidence="10" id="KW-0350">Heme biosynthesis</keyword>
<accession>A0A9N9WRZ6</accession>
<evidence type="ECO:0000259" key="16">
    <source>
        <dbReference type="PROSITE" id="PS00906"/>
    </source>
</evidence>